<gene>
    <name evidence="2" type="ORF">LITE_LOCUS39264</name>
</gene>
<dbReference type="Proteomes" id="UP001154282">
    <property type="component" value="Unassembled WGS sequence"/>
</dbReference>
<feature type="compositionally biased region" description="Polar residues" evidence="1">
    <location>
        <begin position="437"/>
        <end position="449"/>
    </location>
</feature>
<dbReference type="PANTHER" id="PTHR33737:SF2">
    <property type="entry name" value="OS12G0102700 PROTEIN"/>
    <property type="match status" value="1"/>
</dbReference>
<feature type="compositionally biased region" description="Low complexity" evidence="1">
    <location>
        <begin position="320"/>
        <end position="361"/>
    </location>
</feature>
<dbReference type="PANTHER" id="PTHR33737">
    <property type="entry name" value="OS05G0121800 PROTEIN"/>
    <property type="match status" value="1"/>
</dbReference>
<feature type="compositionally biased region" description="Polar residues" evidence="1">
    <location>
        <begin position="288"/>
        <end position="298"/>
    </location>
</feature>
<feature type="compositionally biased region" description="Basic and acidic residues" evidence="1">
    <location>
        <begin position="200"/>
        <end position="210"/>
    </location>
</feature>
<evidence type="ECO:0000256" key="1">
    <source>
        <dbReference type="SAM" id="MobiDB-lite"/>
    </source>
</evidence>
<dbReference type="InterPro" id="IPR045882">
    <property type="entry name" value="GPT1/2"/>
</dbReference>
<dbReference type="AlphaFoldDB" id="A0AAV0PQ80"/>
<name>A0AAV0PQ80_9ROSI</name>
<evidence type="ECO:0000313" key="2">
    <source>
        <dbReference type="EMBL" id="CAI0472416.1"/>
    </source>
</evidence>
<feature type="region of interest" description="Disordered" evidence="1">
    <location>
        <begin position="170"/>
        <end position="257"/>
    </location>
</feature>
<feature type="compositionally biased region" description="Polar residues" evidence="1">
    <location>
        <begin position="386"/>
        <end position="398"/>
    </location>
</feature>
<comment type="caution">
    <text evidence="2">The sequence shown here is derived from an EMBL/GenBank/DDBJ whole genome shotgun (WGS) entry which is preliminary data.</text>
</comment>
<accession>A0AAV0PQ80</accession>
<dbReference type="GO" id="GO:0008017">
    <property type="term" value="F:microtubule binding"/>
    <property type="evidence" value="ECO:0007669"/>
    <property type="project" value="InterPro"/>
</dbReference>
<feature type="compositionally biased region" description="Low complexity" evidence="1">
    <location>
        <begin position="575"/>
        <end position="592"/>
    </location>
</feature>
<evidence type="ECO:0000313" key="3">
    <source>
        <dbReference type="Proteomes" id="UP001154282"/>
    </source>
</evidence>
<organism evidence="2 3">
    <name type="scientific">Linum tenue</name>
    <dbReference type="NCBI Taxonomy" id="586396"/>
    <lineage>
        <taxon>Eukaryota</taxon>
        <taxon>Viridiplantae</taxon>
        <taxon>Streptophyta</taxon>
        <taxon>Embryophyta</taxon>
        <taxon>Tracheophyta</taxon>
        <taxon>Spermatophyta</taxon>
        <taxon>Magnoliopsida</taxon>
        <taxon>eudicotyledons</taxon>
        <taxon>Gunneridae</taxon>
        <taxon>Pentapetalae</taxon>
        <taxon>rosids</taxon>
        <taxon>fabids</taxon>
        <taxon>Malpighiales</taxon>
        <taxon>Linaceae</taxon>
        <taxon>Linum</taxon>
    </lineage>
</organism>
<keyword evidence="3" id="KW-1185">Reference proteome</keyword>
<feature type="compositionally biased region" description="Polar residues" evidence="1">
    <location>
        <begin position="612"/>
        <end position="632"/>
    </location>
</feature>
<feature type="compositionally biased region" description="Low complexity" evidence="1">
    <location>
        <begin position="414"/>
        <end position="436"/>
    </location>
</feature>
<feature type="compositionally biased region" description="Low complexity" evidence="1">
    <location>
        <begin position="519"/>
        <end position="529"/>
    </location>
</feature>
<dbReference type="EMBL" id="CAMGYJ010000009">
    <property type="protein sequence ID" value="CAI0472416.1"/>
    <property type="molecule type" value="Genomic_DNA"/>
</dbReference>
<feature type="region of interest" description="Disordered" evidence="1">
    <location>
        <begin position="62"/>
        <end position="85"/>
    </location>
</feature>
<protein>
    <submittedName>
        <fullName evidence="2">Uncharacterized protein</fullName>
    </submittedName>
</protein>
<reference evidence="2" key="1">
    <citation type="submission" date="2022-08" db="EMBL/GenBank/DDBJ databases">
        <authorList>
            <person name="Gutierrez-Valencia J."/>
        </authorList>
    </citation>
    <scope>NUCLEOTIDE SEQUENCE</scope>
</reference>
<feature type="compositionally biased region" description="Polar residues" evidence="1">
    <location>
        <begin position="231"/>
        <end position="243"/>
    </location>
</feature>
<feature type="compositionally biased region" description="Polar residues" evidence="1">
    <location>
        <begin position="556"/>
        <end position="567"/>
    </location>
</feature>
<proteinExistence type="predicted"/>
<sequence length="703" mass="74502">MSEPSENFGLEDNRLGLFDVSLEDDCLYATSSPPRQDFHFSDDLLDNASDLSLNLVDSQSLQSTECGDDAREHQPLESLEPEQTKKNMKYNLRKSLAWDSAFFTSAGVLEPDELSSMMGKTEEREMLPGIREELERSTDSLSTLASEGLTMENLEGDLFGDIRASIQKSSGSSCVASSKPNSGTRTGSVKAATPAKQSPKKLEEASETKLKPKVSSKKTDVVIPGSRRTMKNTSTVTQAQQSLETKRETTSLSKPPKIAARVGISTAAKKGPLSNTFAKSEKDKGKCSASNSANTKDLTGSIVAGRVKIPISGGSRNTVSKLSPPWRSSSSSTKTESVVSSFDCSESVSSDGGSSRSSLSSFTRKVDPRAGGGVPSSSLIAKATSRIGSKSKNHSTIPHRSPYLRSVGKHSPNISPASSVSEWSSESISLSPTSTLNKRSNCSRSSIDTASCVDPYEDDESSQVSDSPSHCSEPGAAGNQGGQSLRRVSKENGELLTESAKPSGLRLPSPKIGFFDGARSSSRNSNGSSQTKPGVVPSGLPRPGGVLHGNLGKPGNLQTAKSATTPARTPRIGTQQQSLSSSKSKSQVSNNQAPSMAVPKVGSSGLLRSAKRSPSISPRVQSKTSSPGSSAEKNPKPVKVTPIDEQHTPFVLPSTKSIEKVGLEEKVSSFECEHKESHSMVGDVVAMSRENSPSQKDMNCFEQ</sequence>
<feature type="region of interest" description="Disordered" evidence="1">
    <location>
        <begin position="269"/>
        <end position="653"/>
    </location>
</feature>